<evidence type="ECO:0000256" key="6">
    <source>
        <dbReference type="ARBA" id="ARBA00022967"/>
    </source>
</evidence>
<dbReference type="Pfam" id="PF00005">
    <property type="entry name" value="ABC_tran"/>
    <property type="match status" value="1"/>
</dbReference>
<evidence type="ECO:0000256" key="1">
    <source>
        <dbReference type="ARBA" id="ARBA00004413"/>
    </source>
</evidence>
<evidence type="ECO:0000256" key="5">
    <source>
        <dbReference type="ARBA" id="ARBA00022840"/>
    </source>
</evidence>
<dbReference type="PROSITE" id="PS50893">
    <property type="entry name" value="ABC_TRANSPORTER_2"/>
    <property type="match status" value="1"/>
</dbReference>
<dbReference type="InterPro" id="IPR003593">
    <property type="entry name" value="AAA+_ATPase"/>
</dbReference>
<evidence type="ECO:0000313" key="12">
    <source>
        <dbReference type="Proteomes" id="UP001501822"/>
    </source>
</evidence>
<feature type="domain" description="ABC transporter" evidence="10">
    <location>
        <begin position="6"/>
        <end position="240"/>
    </location>
</feature>
<comment type="subcellular location">
    <subcellularLocation>
        <location evidence="1">Cell membrane</location>
        <topology evidence="1">Peripheral membrane protein</topology>
        <orientation evidence="1">Cytoplasmic side</orientation>
    </subcellularLocation>
</comment>
<comment type="caution">
    <text evidence="11">The sequence shown here is derived from an EMBL/GenBank/DDBJ whole genome shotgun (WGS) entry which is preliminary data.</text>
</comment>
<evidence type="ECO:0000256" key="7">
    <source>
        <dbReference type="ARBA" id="ARBA00023136"/>
    </source>
</evidence>
<dbReference type="GO" id="GO:0005524">
    <property type="term" value="F:ATP binding"/>
    <property type="evidence" value="ECO:0007669"/>
    <property type="project" value="UniProtKB-KW"/>
</dbReference>
<dbReference type="PROSITE" id="PS00211">
    <property type="entry name" value="ABC_TRANSPORTER_1"/>
    <property type="match status" value="1"/>
</dbReference>
<gene>
    <name evidence="11" type="ORF">GCM10010151_41090</name>
</gene>
<dbReference type="EMBL" id="BAAABM010000037">
    <property type="protein sequence ID" value="GAA0347216.1"/>
    <property type="molecule type" value="Genomic_DNA"/>
</dbReference>
<protein>
    <submittedName>
        <fullName evidence="11">Daunorubicin resistance protein DrrA family ABC transporter ATP-binding protein</fullName>
    </submittedName>
</protein>
<name>A0ABN0WUP9_9ACTN</name>
<reference evidence="11 12" key="1">
    <citation type="journal article" date="2019" name="Int. J. Syst. Evol. Microbiol.">
        <title>The Global Catalogue of Microorganisms (GCM) 10K type strain sequencing project: providing services to taxonomists for standard genome sequencing and annotation.</title>
        <authorList>
            <consortium name="The Broad Institute Genomics Platform"/>
            <consortium name="The Broad Institute Genome Sequencing Center for Infectious Disease"/>
            <person name="Wu L."/>
            <person name="Ma J."/>
        </authorList>
    </citation>
    <scope>NUCLEOTIDE SEQUENCE [LARGE SCALE GENOMIC DNA]</scope>
    <source>
        <strain evidence="11 12">JCM 3146</strain>
    </source>
</reference>
<evidence type="ECO:0000256" key="8">
    <source>
        <dbReference type="ARBA" id="ARBA00023251"/>
    </source>
</evidence>
<comment type="similarity">
    <text evidence="9">Belongs to the ABC transporter superfamily. Drug exporter-1 (DrugE1) (TC 3.A.1.105) family.</text>
</comment>
<accession>A0ABN0WUP9</accession>
<keyword evidence="7" id="KW-0472">Membrane</keyword>
<dbReference type="Proteomes" id="UP001501822">
    <property type="component" value="Unassembled WGS sequence"/>
</dbReference>
<keyword evidence="8" id="KW-0046">Antibiotic resistance</keyword>
<organism evidence="11 12">
    <name type="scientific">Actinoallomurus spadix</name>
    <dbReference type="NCBI Taxonomy" id="79912"/>
    <lineage>
        <taxon>Bacteria</taxon>
        <taxon>Bacillati</taxon>
        <taxon>Actinomycetota</taxon>
        <taxon>Actinomycetes</taxon>
        <taxon>Streptosporangiales</taxon>
        <taxon>Thermomonosporaceae</taxon>
        <taxon>Actinoallomurus</taxon>
    </lineage>
</organism>
<evidence type="ECO:0000256" key="4">
    <source>
        <dbReference type="ARBA" id="ARBA00022741"/>
    </source>
</evidence>
<evidence type="ECO:0000256" key="3">
    <source>
        <dbReference type="ARBA" id="ARBA00022475"/>
    </source>
</evidence>
<keyword evidence="2" id="KW-0813">Transport</keyword>
<dbReference type="InterPro" id="IPR027417">
    <property type="entry name" value="P-loop_NTPase"/>
</dbReference>
<dbReference type="InterPro" id="IPR003439">
    <property type="entry name" value="ABC_transporter-like_ATP-bd"/>
</dbReference>
<evidence type="ECO:0000259" key="10">
    <source>
        <dbReference type="PROSITE" id="PS50893"/>
    </source>
</evidence>
<evidence type="ECO:0000256" key="2">
    <source>
        <dbReference type="ARBA" id="ARBA00022448"/>
    </source>
</evidence>
<keyword evidence="3" id="KW-1003">Cell membrane</keyword>
<dbReference type="SMART" id="SM00382">
    <property type="entry name" value="AAA"/>
    <property type="match status" value="1"/>
</dbReference>
<evidence type="ECO:0000256" key="9">
    <source>
        <dbReference type="ARBA" id="ARBA00049985"/>
    </source>
</evidence>
<dbReference type="Gene3D" id="3.40.50.300">
    <property type="entry name" value="P-loop containing nucleotide triphosphate hydrolases"/>
    <property type="match status" value="1"/>
</dbReference>
<dbReference type="RefSeq" id="WP_252801141.1">
    <property type="nucleotide sequence ID" value="NZ_BAAABM010000037.1"/>
</dbReference>
<dbReference type="PANTHER" id="PTHR42711:SF19">
    <property type="entry name" value="DOXORUBICIN RESISTANCE ATP-BINDING PROTEIN DRRA"/>
    <property type="match status" value="1"/>
</dbReference>
<proteinExistence type="inferred from homology"/>
<dbReference type="NCBIfam" id="TIGR01188">
    <property type="entry name" value="drrA"/>
    <property type="match status" value="1"/>
</dbReference>
<keyword evidence="12" id="KW-1185">Reference proteome</keyword>
<keyword evidence="6" id="KW-1278">Translocase</keyword>
<dbReference type="InterPro" id="IPR050763">
    <property type="entry name" value="ABC_transporter_ATP-binding"/>
</dbReference>
<keyword evidence="4" id="KW-0547">Nucleotide-binding</keyword>
<dbReference type="SUPFAM" id="SSF52540">
    <property type="entry name" value="P-loop containing nucleoside triphosphate hydrolases"/>
    <property type="match status" value="1"/>
</dbReference>
<dbReference type="InterPro" id="IPR005894">
    <property type="entry name" value="DrrA"/>
</dbReference>
<dbReference type="PANTHER" id="PTHR42711">
    <property type="entry name" value="ABC TRANSPORTER ATP-BINDING PROTEIN"/>
    <property type="match status" value="1"/>
</dbReference>
<keyword evidence="5 11" id="KW-0067">ATP-binding</keyword>
<dbReference type="InterPro" id="IPR017871">
    <property type="entry name" value="ABC_transporter-like_CS"/>
</dbReference>
<sequence>MTNLAIEANGLRKSYRHKDGDKVVLDGIDLAVPEGTIFSLLGPNGAGKTTTVQILSTLLRADDGQVRVAGYDLHRQPDDVRGAIGVTGQYSAVDKLLTGEENLLLMADLKHLPKSEGRRKAKELLERFDLVDAAGRPASTYSGGMQRRLDLAMTLVGDPRLIFLDEPTTGLDPRSRRSMWGIVRDLVADGVTIFLTTQYLEEADELADRIALLDHGRLIAEGTADELKRLIPGGHIELTFTDTHLLESADRLVEAGVADPEALTLQVPSDGSVRAIRELLALLDEHAIDVAEMRVHTPDLDDVFLTLTGQQKETIR</sequence>
<evidence type="ECO:0000313" key="11">
    <source>
        <dbReference type="EMBL" id="GAA0347216.1"/>
    </source>
</evidence>